<evidence type="ECO:0000313" key="1">
    <source>
        <dbReference type="EMBL" id="PPR02319.1"/>
    </source>
</evidence>
<evidence type="ECO:0008006" key="3">
    <source>
        <dbReference type="Google" id="ProtNLM"/>
    </source>
</evidence>
<sequence length="485" mass="55394">MDTSANTNSLTPGTRKEPIPVTGFFYETVFIQVSDDLYSIPKQIVNIPDTIFAQMFEDGRPSDSVYGPEGSHRRNPIILEGINPKAFLAFMKAVWKREEIASIKPEEWTDILRLATMWNFGPIIKESQEKVSNAHSKSAFNMLKLGNEFKVKDWVIRGYSSIADPSSMFTIAPLIKNGYSDKISEIIRIREALRFYSQQNLYDLDLNGAKIQLTFQCASKRSASIALLNDVTPKDPIPVAEFFYETVFIQVSSDLYSIPKEFINIPGTVFAQMFADGTPAKSRYGPEGSHQRNPIILEGIERKAFRGFVKAIWKRDQIASLSSEEWVKILRSANLWNLETIIKEAKGKVFDAHHKSALDMLKLGNEFKFEDWVIRGYSILVDPSIMFHAKQLVDNGHGDKIIAIVQIREALRYFAQKDPHYVSKNPAYSQKFECPSCLSIPPRCDYQSYGYSHSSYCNKQDFVTSYDMSKMLIQRVFKDELERLV</sequence>
<name>A0A409YH34_9AGAR</name>
<organism evidence="1 2">
    <name type="scientific">Panaeolus cyanescens</name>
    <dbReference type="NCBI Taxonomy" id="181874"/>
    <lineage>
        <taxon>Eukaryota</taxon>
        <taxon>Fungi</taxon>
        <taxon>Dikarya</taxon>
        <taxon>Basidiomycota</taxon>
        <taxon>Agaricomycotina</taxon>
        <taxon>Agaricomycetes</taxon>
        <taxon>Agaricomycetidae</taxon>
        <taxon>Agaricales</taxon>
        <taxon>Agaricineae</taxon>
        <taxon>Galeropsidaceae</taxon>
        <taxon>Panaeolus</taxon>
    </lineage>
</organism>
<accession>A0A409YH34</accession>
<dbReference type="OrthoDB" id="3193844at2759"/>
<dbReference type="EMBL" id="NHTK01001176">
    <property type="protein sequence ID" value="PPR02319.1"/>
    <property type="molecule type" value="Genomic_DNA"/>
</dbReference>
<evidence type="ECO:0000313" key="2">
    <source>
        <dbReference type="Proteomes" id="UP000284842"/>
    </source>
</evidence>
<proteinExistence type="predicted"/>
<dbReference type="Proteomes" id="UP000284842">
    <property type="component" value="Unassembled WGS sequence"/>
</dbReference>
<keyword evidence="2" id="KW-1185">Reference proteome</keyword>
<dbReference type="InParanoid" id="A0A409YH34"/>
<dbReference type="AlphaFoldDB" id="A0A409YH34"/>
<comment type="caution">
    <text evidence="1">The sequence shown here is derived from an EMBL/GenBank/DDBJ whole genome shotgun (WGS) entry which is preliminary data.</text>
</comment>
<reference evidence="1 2" key="1">
    <citation type="journal article" date="2018" name="Evol. Lett.">
        <title>Horizontal gene cluster transfer increased hallucinogenic mushroom diversity.</title>
        <authorList>
            <person name="Reynolds H.T."/>
            <person name="Vijayakumar V."/>
            <person name="Gluck-Thaler E."/>
            <person name="Korotkin H.B."/>
            <person name="Matheny P.B."/>
            <person name="Slot J.C."/>
        </authorList>
    </citation>
    <scope>NUCLEOTIDE SEQUENCE [LARGE SCALE GENOMIC DNA]</scope>
    <source>
        <strain evidence="1 2">2629</strain>
    </source>
</reference>
<protein>
    <recommendedName>
        <fullName evidence="3">BTB domain-containing protein</fullName>
    </recommendedName>
</protein>
<gene>
    <name evidence="1" type="ORF">CVT24_011663</name>
</gene>